<protein>
    <submittedName>
        <fullName evidence="5">Glycosyltransferase</fullName>
    </submittedName>
</protein>
<evidence type="ECO:0000256" key="1">
    <source>
        <dbReference type="ARBA" id="ARBA00006739"/>
    </source>
</evidence>
<dbReference type="EMBL" id="JADVKH010000039">
    <property type="protein sequence ID" value="MBJ9688991.1"/>
    <property type="molecule type" value="Genomic_DNA"/>
</dbReference>
<proteinExistence type="inferred from homology"/>
<comment type="similarity">
    <text evidence="1">Belongs to the glycosyltransferase 2 family.</text>
</comment>
<organism evidence="5 6">
    <name type="scientific">Burkholderia vietnamiensis</name>
    <dbReference type="NCBI Taxonomy" id="60552"/>
    <lineage>
        <taxon>Bacteria</taxon>
        <taxon>Pseudomonadati</taxon>
        <taxon>Pseudomonadota</taxon>
        <taxon>Betaproteobacteria</taxon>
        <taxon>Burkholderiales</taxon>
        <taxon>Burkholderiaceae</taxon>
        <taxon>Burkholderia</taxon>
        <taxon>Burkholderia cepacia complex</taxon>
    </lineage>
</organism>
<evidence type="ECO:0000259" key="4">
    <source>
        <dbReference type="Pfam" id="PF13439"/>
    </source>
</evidence>
<dbReference type="Gene3D" id="3.90.550.10">
    <property type="entry name" value="Spore Coat Polysaccharide Biosynthesis Protein SpsA, Chain A"/>
    <property type="match status" value="1"/>
</dbReference>
<evidence type="ECO:0000313" key="5">
    <source>
        <dbReference type="EMBL" id="MBJ9688991.1"/>
    </source>
</evidence>
<dbReference type="PANTHER" id="PTHR43179:SF12">
    <property type="entry name" value="GALACTOFURANOSYLTRANSFERASE GLFT2"/>
    <property type="match status" value="1"/>
</dbReference>
<evidence type="ECO:0000256" key="2">
    <source>
        <dbReference type="ARBA" id="ARBA00022676"/>
    </source>
</evidence>
<evidence type="ECO:0000256" key="3">
    <source>
        <dbReference type="ARBA" id="ARBA00022679"/>
    </source>
</evidence>
<dbReference type="Pfam" id="PF13692">
    <property type="entry name" value="Glyco_trans_1_4"/>
    <property type="match status" value="1"/>
</dbReference>
<reference evidence="5 6" key="1">
    <citation type="submission" date="2020-11" db="EMBL/GenBank/DDBJ databases">
        <title>Enhanced detection system for hospital associated transmission using whole genome sequencing surveillance.</title>
        <authorList>
            <person name="Harrison L.H."/>
            <person name="Van Tyne D."/>
            <person name="Marsh J.W."/>
            <person name="Griffith M.P."/>
            <person name="Snyder D.J."/>
            <person name="Cooper V.S."/>
            <person name="Mustapha M."/>
        </authorList>
    </citation>
    <scope>NUCLEOTIDE SEQUENCE [LARGE SCALE GENOMIC DNA]</scope>
    <source>
        <strain evidence="5 6">BC00020</strain>
    </source>
</reference>
<keyword evidence="2" id="KW-0328">Glycosyltransferase</keyword>
<name>A0ABS1AZN2_BURVI</name>
<dbReference type="PANTHER" id="PTHR43179">
    <property type="entry name" value="RHAMNOSYLTRANSFERASE WBBL"/>
    <property type="match status" value="1"/>
</dbReference>
<accession>A0ABS1AZN2</accession>
<gene>
    <name evidence="5" type="ORF">I5589_18100</name>
</gene>
<dbReference type="RefSeq" id="WP_081055592.1">
    <property type="nucleotide sequence ID" value="NZ_CAJMXF010000030.1"/>
</dbReference>
<keyword evidence="3" id="KW-0808">Transferase</keyword>
<dbReference type="SUPFAM" id="SSF53448">
    <property type="entry name" value="Nucleotide-diphospho-sugar transferases"/>
    <property type="match status" value="1"/>
</dbReference>
<keyword evidence="6" id="KW-1185">Reference proteome</keyword>
<sequence length="765" mass="84797">MRSIVRLSGMRLNFQAWNVLPIVTDTLFTSPAARNAATQSAAVVVVVPVYRDCELTCACLASAMPGVMRHPNARLVAINDASPDAGMDDALASEARRWGEKLVILRNEVNLGFVKTANRGIRYDAAADVILLNNDVILPDQWLERIVEDAEALADAGTVTPLSNNTTISSFPNFVADNASPLQLNIEQIDQVFGTVRLNPVDAPTGIGFCMYIKRRCLDEVGELDEQSFGTGYGEENDFCQRALRKGWKSYISPNLYVHHRGGVSFGDQRTARIRHADQMLDRRYPNYHADVQSFVAKDELRRARLQRYFDLMRVRGLPIVLHVSHGLGGGVEEHIRDLSRRCEGRLVSLVLRPEDGGRLVSIGAWDADSSMRIAVDAQQGLALLLSFLKTLGVDLIHYHHVLGLSADYLSLGASLGVRQIFTVHDFYLISANPTLTDEHGVFDAVDLDRAHNPLYPLPKGVTREAWRDRYRRFLAACERVIYPSHSTFALFGGFFEVRNPLLAYHPEDIAQRDCPHRPFTRKDRYTVGVLGALSREKGANLLEAAAALAASRQSKVSFTLIGYAYRPLQGVKTTGPYKSACLAELIDSESCDLIAFPALWPETYSYTLSSALASGLPIVAPGIGAFPERLAGREQTALFAHPPTADTLLAAIESLLTSLEHGAQSRAPEFAGERPRADYYEQQYVRDAGPARGQMARTEMVAALDALSAAQEIVVHGVRERVLRVLWGIYTDPRTQAVSRLIPHRMKRAVKRLLSRRPLHEVIR</sequence>
<dbReference type="Gene3D" id="3.40.50.2000">
    <property type="entry name" value="Glycogen Phosphorylase B"/>
    <property type="match status" value="2"/>
</dbReference>
<feature type="domain" description="Glycosyltransferase subfamily 4-like N-terminal" evidence="4">
    <location>
        <begin position="330"/>
        <end position="488"/>
    </location>
</feature>
<dbReference type="InterPro" id="IPR029044">
    <property type="entry name" value="Nucleotide-diphossugar_trans"/>
</dbReference>
<evidence type="ECO:0000313" key="6">
    <source>
        <dbReference type="Proteomes" id="UP000808215"/>
    </source>
</evidence>
<dbReference type="Pfam" id="PF13439">
    <property type="entry name" value="Glyco_transf_4"/>
    <property type="match status" value="1"/>
</dbReference>
<dbReference type="InterPro" id="IPR028098">
    <property type="entry name" value="Glyco_trans_4-like_N"/>
</dbReference>
<dbReference type="Pfam" id="PF13641">
    <property type="entry name" value="Glyco_tranf_2_3"/>
    <property type="match status" value="1"/>
</dbReference>
<dbReference type="Proteomes" id="UP000808215">
    <property type="component" value="Unassembled WGS sequence"/>
</dbReference>
<dbReference type="SUPFAM" id="SSF53756">
    <property type="entry name" value="UDP-Glycosyltransferase/glycogen phosphorylase"/>
    <property type="match status" value="1"/>
</dbReference>
<comment type="caution">
    <text evidence="5">The sequence shown here is derived from an EMBL/GenBank/DDBJ whole genome shotgun (WGS) entry which is preliminary data.</text>
</comment>